<proteinExistence type="predicted"/>
<accession>A0A9N7THA0</accession>
<evidence type="ECO:0000313" key="2">
    <source>
        <dbReference type="EMBL" id="CAB1413080.1"/>
    </source>
</evidence>
<organism evidence="2 3">
    <name type="scientific">Pleuronectes platessa</name>
    <name type="common">European plaice</name>
    <dbReference type="NCBI Taxonomy" id="8262"/>
    <lineage>
        <taxon>Eukaryota</taxon>
        <taxon>Metazoa</taxon>
        <taxon>Chordata</taxon>
        <taxon>Craniata</taxon>
        <taxon>Vertebrata</taxon>
        <taxon>Euteleostomi</taxon>
        <taxon>Actinopterygii</taxon>
        <taxon>Neopterygii</taxon>
        <taxon>Teleostei</taxon>
        <taxon>Neoteleostei</taxon>
        <taxon>Acanthomorphata</taxon>
        <taxon>Carangaria</taxon>
        <taxon>Pleuronectiformes</taxon>
        <taxon>Pleuronectoidei</taxon>
        <taxon>Pleuronectidae</taxon>
        <taxon>Pleuronectes</taxon>
    </lineage>
</organism>
<dbReference type="AlphaFoldDB" id="A0A9N7THA0"/>
<feature type="region of interest" description="Disordered" evidence="1">
    <location>
        <begin position="53"/>
        <end position="84"/>
    </location>
</feature>
<protein>
    <submittedName>
        <fullName evidence="2">Uncharacterized protein</fullName>
    </submittedName>
</protein>
<dbReference type="Proteomes" id="UP001153269">
    <property type="component" value="Unassembled WGS sequence"/>
</dbReference>
<feature type="compositionally biased region" description="Acidic residues" evidence="1">
    <location>
        <begin position="111"/>
        <end position="121"/>
    </location>
</feature>
<feature type="region of interest" description="Disordered" evidence="1">
    <location>
        <begin position="110"/>
        <end position="134"/>
    </location>
</feature>
<evidence type="ECO:0000256" key="1">
    <source>
        <dbReference type="SAM" id="MobiDB-lite"/>
    </source>
</evidence>
<gene>
    <name evidence="2" type="ORF">PLEPLA_LOCUS777</name>
</gene>
<reference evidence="2" key="1">
    <citation type="submission" date="2020-03" db="EMBL/GenBank/DDBJ databases">
        <authorList>
            <person name="Weist P."/>
        </authorList>
    </citation>
    <scope>NUCLEOTIDE SEQUENCE</scope>
</reference>
<keyword evidence="3" id="KW-1185">Reference proteome</keyword>
<feature type="compositionally biased region" description="Polar residues" evidence="1">
    <location>
        <begin position="62"/>
        <end position="75"/>
    </location>
</feature>
<evidence type="ECO:0000313" key="3">
    <source>
        <dbReference type="Proteomes" id="UP001153269"/>
    </source>
</evidence>
<dbReference type="EMBL" id="CADEAL010000036">
    <property type="protein sequence ID" value="CAB1413080.1"/>
    <property type="molecule type" value="Genomic_DNA"/>
</dbReference>
<feature type="compositionally biased region" description="Low complexity" evidence="1">
    <location>
        <begin position="124"/>
        <end position="133"/>
    </location>
</feature>
<comment type="caution">
    <text evidence="2">The sequence shown here is derived from an EMBL/GenBank/DDBJ whole genome shotgun (WGS) entry which is preliminary data.</text>
</comment>
<feature type="region of interest" description="Disordered" evidence="1">
    <location>
        <begin position="187"/>
        <end position="224"/>
    </location>
</feature>
<name>A0A9N7THA0_PLEPL</name>
<sequence>MEELLCARLSAPLHRISCPVLQRVVRLGSSALLHAEQNRGGVVCVPPLAERARPGPQPGLHSVNSEYLNSQTPHTGSAEKRGERVHADEVMERCLAIEARTCRPHPAVNEMEGEEVEEEENLHESNSSSASGSRCPSLLLLSAAEERVVLLTLCNGPCIPRLPLLSRSGALCLSCARCQSSVRKCPKSPSVHRRMGRESVGPAAEVPDVNESSRNRSQGSKHRADEVMELEIGSPHKSLLSVGSLVWPGAVPRLREARVVQVAGPSVDVRFFRAYFPKTKGPSAERSRPYGCQRSVLDELPPVRSVGPCKPCTFCVCTCVAGQPGSQ</sequence>